<evidence type="ECO:0000256" key="12">
    <source>
        <dbReference type="PROSITE-ProRule" id="PRU00076"/>
    </source>
</evidence>
<comment type="subcellular location">
    <subcellularLocation>
        <location evidence="2">Cytoplasm</location>
        <location evidence="2">Cytoskeleton</location>
    </subcellularLocation>
    <subcellularLocation>
        <location evidence="1">Membrane</location>
        <topology evidence="1">Single-pass membrane protein</topology>
    </subcellularLocation>
</comment>
<dbReference type="Gene3D" id="1.20.120.1900">
    <property type="entry name" value="Gamma-tubulin complex, C-terminal domain"/>
    <property type="match status" value="2"/>
</dbReference>
<dbReference type="Pfam" id="PF08516">
    <property type="entry name" value="ADAM_CR"/>
    <property type="match status" value="1"/>
</dbReference>
<dbReference type="InterPro" id="IPR024079">
    <property type="entry name" value="MetalloPept_cat_dom_sf"/>
</dbReference>
<keyword evidence="12" id="KW-0245">EGF-like domain</keyword>
<feature type="binding site" evidence="13">
    <location>
        <position position="1084"/>
    </location>
    <ligand>
        <name>Zn(2+)</name>
        <dbReference type="ChEBI" id="CHEBI:29105"/>
        <note>catalytic</note>
    </ligand>
</feature>
<keyword evidence="9 12" id="KW-1015">Disulfide bond</keyword>
<dbReference type="InterPro" id="IPR001762">
    <property type="entry name" value="Disintegrin_dom"/>
</dbReference>
<feature type="compositionally biased region" description="Pro residues" evidence="14">
    <location>
        <begin position="1529"/>
        <end position="1538"/>
    </location>
</feature>
<evidence type="ECO:0000256" key="11">
    <source>
        <dbReference type="PROSITE-ProRule" id="PRU00068"/>
    </source>
</evidence>
<dbReference type="GO" id="GO:0004222">
    <property type="term" value="F:metalloendopeptidase activity"/>
    <property type="evidence" value="ECO:0007669"/>
    <property type="project" value="InterPro"/>
</dbReference>
<gene>
    <name evidence="19" type="ORF">EOD39_0704</name>
</gene>
<dbReference type="GO" id="GO:0006954">
    <property type="term" value="P:inflammatory response"/>
    <property type="evidence" value="ECO:0007669"/>
    <property type="project" value="TreeGrafter"/>
</dbReference>
<dbReference type="GO" id="GO:0005874">
    <property type="term" value="C:microtubule"/>
    <property type="evidence" value="ECO:0007669"/>
    <property type="project" value="UniProtKB-KW"/>
</dbReference>
<dbReference type="InterPro" id="IPR000742">
    <property type="entry name" value="EGF"/>
</dbReference>
<keyword evidence="10" id="KW-0206">Cytoskeleton</keyword>
<dbReference type="GO" id="GO:0002693">
    <property type="term" value="P:positive regulation of cellular extravasation"/>
    <property type="evidence" value="ECO:0007669"/>
    <property type="project" value="TreeGrafter"/>
</dbReference>
<dbReference type="InterPro" id="IPR036436">
    <property type="entry name" value="Disintegrin_dom_sf"/>
</dbReference>
<dbReference type="Gene3D" id="3.40.390.10">
    <property type="entry name" value="Collagenase (Catalytic Domain)"/>
    <property type="match status" value="1"/>
</dbReference>
<dbReference type="CDD" id="cd04269">
    <property type="entry name" value="ZnMc_adamalysin_II_like"/>
    <property type="match status" value="1"/>
</dbReference>
<feature type="domain" description="Disintegrin" evidence="17">
    <location>
        <begin position="1146"/>
        <end position="1232"/>
    </location>
</feature>
<feature type="disulfide bond" evidence="11">
    <location>
        <begin position="1204"/>
        <end position="1224"/>
    </location>
</feature>
<evidence type="ECO:0000256" key="15">
    <source>
        <dbReference type="SAM" id="Phobius"/>
    </source>
</evidence>
<dbReference type="Pfam" id="PF17681">
    <property type="entry name" value="GCP_N_terminal"/>
    <property type="match status" value="1"/>
</dbReference>
<dbReference type="GO" id="GO:0016020">
    <property type="term" value="C:membrane"/>
    <property type="evidence" value="ECO:0007669"/>
    <property type="project" value="UniProtKB-SubCell"/>
</dbReference>
<keyword evidence="13" id="KW-0862">Zinc</keyword>
<dbReference type="Gene3D" id="2.60.120.260">
    <property type="entry name" value="Galactose-binding domain-like"/>
    <property type="match status" value="1"/>
</dbReference>
<feature type="transmembrane region" description="Helical" evidence="15">
    <location>
        <begin position="1412"/>
        <end position="1437"/>
    </location>
</feature>
<dbReference type="GO" id="GO:0046872">
    <property type="term" value="F:metal ion binding"/>
    <property type="evidence" value="ECO:0007669"/>
    <property type="project" value="UniProtKB-KW"/>
</dbReference>
<accession>A0A444UNX2</accession>
<dbReference type="SUPFAM" id="SSF55486">
    <property type="entry name" value="Metalloproteases ('zincins'), catalytic domain"/>
    <property type="match status" value="1"/>
</dbReference>
<evidence type="ECO:0000256" key="7">
    <source>
        <dbReference type="ARBA" id="ARBA00022989"/>
    </source>
</evidence>
<feature type="binding site" evidence="13">
    <location>
        <position position="1078"/>
    </location>
    <ligand>
        <name>Zn(2+)</name>
        <dbReference type="ChEBI" id="CHEBI:29105"/>
        <note>catalytic</note>
    </ligand>
</feature>
<dbReference type="GO" id="GO:0043015">
    <property type="term" value="F:gamma-tubulin binding"/>
    <property type="evidence" value="ECO:0007669"/>
    <property type="project" value="InterPro"/>
</dbReference>
<feature type="active site" evidence="13">
    <location>
        <position position="1075"/>
    </location>
</feature>
<dbReference type="InterPro" id="IPR042241">
    <property type="entry name" value="GCP_C_sf"/>
</dbReference>
<sequence>MSEFRIHHDVSELLSLLRVRGGDGAEVYIDLLQKNRTPYVTTTVSAHSAKTLQYLQQNAKDRADISANATASTTTNFHIPQTSTKMSIQELEELRKKLGNVTASSNLQQPLEVTRKMLREKHNKKNPVQPIPVFPNWVYERPALIGDFLTVSSGSTDTTVPIDTMALAAQELALVEDLLYLLIGVDGRYITAQPVQGRQNRSFSVDPTLDMSIKELVNRILPVAVSYSTISRFIEEKSSFEYGQINHALAAGMRTLMKEYMILVTQLEHLQRQGMLSLQKLWFYIQPTMRTMEILASLATSVDKGDCMGGSTLSLLHDRTFNYTGDSQAQELCLYLTKASSVPYFEILEKWIYRGIIKDPYSEFMVEEHELQKEKIQEDYNDKYWDQRYTVVQHRIPAFLQKMADKILSKYLNVVRECGRDVTCPEAKEILYTLKERAYVEQIEKAYNYASKVLLDFLMEEKELVARLRSIKHYFLMDQGDFFVSFMDLTEEELKKPVDDIIPTRLETLLELALRMSTANTDPFKDDLKANACSFKHRKALTRYQMLFRHMFYCKHVERLLCNVWISNKNAKQYSLHSAKWFAGAFTLRQRMLNFVQNIQYYMMFEVMEPTWHIMGNNLKSASNIDDVLCHHTSFLDNCLKDCMLTNPELLKIFSKLMSVCVMFTNCMQRFTQSMKLDGEMSRLTLEHGTMRGPPTQNERTEEAEKKKLTSKYLSEHVDALQSAAGFEGTINKFDSNFSTHLLDLLDRLSVYSTNDCEHSMINIIYRLTKGRPKRDISSKEVRFLFYCSMVPYPEKVQYALTIEGKNYTINLEKNRIILGKDYTETYYLQNGTEVTSSPNVEEHCFYQGHIQGVKDSSVSINTCSGIRGLLMAEQKVYLIEPLNGAAEGAHAVYRQEHLRLKRATCRDSNETVYDYGPKLAGIFKTPIWKSAPLAKGNRFVEMFLVVDNREYAKYNKDMQEIRSRMLEVVNHVDKLYRPVNIRVVLVGLEVWTYRDKFVVSTDPDKTLSSFLDWRKTDLLKKKKHDNAQFVTGINFEGSTVGLATKFAMCSGDSGAVNEDHNRSPIGVASTIAHEMGHNLGMSHDDSDCICEASKSRKGCIMAGSIGDIYPHSFSSCSQQALQQFLSHYNPSCLLNTPNTDDLYGGPVCGNDFVEQGEECDCGTVEECRNSCCNATTCRLKEGAQCAHGECCHDCKIKPAGDVCRHSVSDCDLPEYCTGLSPQCPENAFQMNGSPCKFGQGYCFNGECPTHQQHCITLWGPAARVAPESCFLQNTRGDEHAHCKNLNKYQSCAEKDIKCGKIHCQDGNMFPITKQKYIITLHWTVQCKIAEMSKDADSEDLGLVPNGTKCEEGKVCYNGRCQDLDIYETEGCSAKCNNRGVCNHKKECHCDAGWSPPYCDVKLSELPKGGNAIIIGVTVAVVVLILAALITGGLMFCRRSGKENYPSKTKEKSGLSNPLFQGGGNKGSPRDGTPKISRPIFLESSSSPQLCTPLCVIVIPSRPPPQPPKAVEQSPMKYNTTSGQVVKPSMPPPVPPTKPGYSQAKPVPPTKPLPKLKAKPDLGCYSVTDLKPSEEYVQISMQSNDKNIQMHKREEWKYTQRDRPGHNINQHAHLDPSVCLLMEEKEQALLALHKTVEVGH</sequence>
<protein>
    <submittedName>
        <fullName evidence="19">Gamma-tubulin complex component 2</fullName>
    </submittedName>
</protein>
<dbReference type="InterPro" id="IPR006586">
    <property type="entry name" value="ADAM_Cys-rich"/>
</dbReference>
<evidence type="ECO:0000256" key="13">
    <source>
        <dbReference type="PROSITE-ProRule" id="PRU00276"/>
    </source>
</evidence>
<dbReference type="InterPro" id="IPR041470">
    <property type="entry name" value="GCP_N"/>
</dbReference>
<evidence type="ECO:0000256" key="4">
    <source>
        <dbReference type="ARBA" id="ARBA00022490"/>
    </source>
</evidence>
<feature type="domain" description="Peptidase M12B" evidence="18">
    <location>
        <begin position="939"/>
        <end position="1138"/>
    </location>
</feature>
<name>A0A444UNX2_ACIRT</name>
<dbReference type="FunFam" id="1.20.120.1900:FF:000037">
    <property type="entry name" value="Gamma-tubulin complex component"/>
    <property type="match status" value="1"/>
</dbReference>
<evidence type="ECO:0000256" key="8">
    <source>
        <dbReference type="ARBA" id="ARBA00023136"/>
    </source>
</evidence>
<evidence type="ECO:0000256" key="5">
    <source>
        <dbReference type="ARBA" id="ARBA00022692"/>
    </source>
</evidence>
<dbReference type="InterPro" id="IPR040457">
    <property type="entry name" value="GCP_C"/>
</dbReference>
<evidence type="ECO:0000256" key="14">
    <source>
        <dbReference type="SAM" id="MobiDB-lite"/>
    </source>
</evidence>
<keyword evidence="7 15" id="KW-1133">Transmembrane helix</keyword>
<keyword evidence="6" id="KW-0493">Microtubule</keyword>
<feature type="region of interest" description="Disordered" evidence="14">
    <location>
        <begin position="1523"/>
        <end position="1555"/>
    </location>
</feature>
<dbReference type="GO" id="GO:0050839">
    <property type="term" value="F:cell adhesion molecule binding"/>
    <property type="evidence" value="ECO:0007669"/>
    <property type="project" value="TreeGrafter"/>
</dbReference>
<dbReference type="FunFam" id="3.40.390.10:FF:000002">
    <property type="entry name" value="Disintegrin and metalloproteinase domain-containing protein 22"/>
    <property type="match status" value="1"/>
</dbReference>
<dbReference type="SMART" id="SM00050">
    <property type="entry name" value="DISIN"/>
    <property type="match status" value="1"/>
</dbReference>
<dbReference type="InterPro" id="IPR018358">
    <property type="entry name" value="Disintegrin_CS"/>
</dbReference>
<feature type="region of interest" description="Disordered" evidence="14">
    <location>
        <begin position="1444"/>
        <end position="1479"/>
    </location>
</feature>
<comment type="caution">
    <text evidence="12">Lacks conserved residue(s) required for the propagation of feature annotation.</text>
</comment>
<comment type="caution">
    <text evidence="19">The sequence shown here is derived from an EMBL/GenBank/DDBJ whole genome shotgun (WGS) entry which is preliminary data.</text>
</comment>
<evidence type="ECO:0000256" key="1">
    <source>
        <dbReference type="ARBA" id="ARBA00004167"/>
    </source>
</evidence>
<dbReference type="PROSITE" id="PS50214">
    <property type="entry name" value="DISINTEGRIN_2"/>
    <property type="match status" value="1"/>
</dbReference>
<dbReference type="SUPFAM" id="SSF57552">
    <property type="entry name" value="Blood coagulation inhibitor (disintegrin)"/>
    <property type="match status" value="1"/>
</dbReference>
<comment type="similarity">
    <text evidence="3">Belongs to the TUBGCP family.</text>
</comment>
<evidence type="ECO:0000256" key="2">
    <source>
        <dbReference type="ARBA" id="ARBA00004245"/>
    </source>
</evidence>
<dbReference type="SMART" id="SM00608">
    <property type="entry name" value="ACR"/>
    <property type="match status" value="1"/>
</dbReference>
<evidence type="ECO:0000259" key="17">
    <source>
        <dbReference type="PROSITE" id="PS50214"/>
    </source>
</evidence>
<dbReference type="Proteomes" id="UP000289886">
    <property type="component" value="Unassembled WGS sequence"/>
</dbReference>
<dbReference type="InterPro" id="IPR001590">
    <property type="entry name" value="Peptidase_M12B"/>
</dbReference>
<evidence type="ECO:0000313" key="20">
    <source>
        <dbReference type="Proteomes" id="UP000289886"/>
    </source>
</evidence>
<dbReference type="PANTHER" id="PTHR11905">
    <property type="entry name" value="ADAM A DISINTEGRIN AND METALLOPROTEASE DOMAIN"/>
    <property type="match status" value="1"/>
</dbReference>
<keyword evidence="8 15" id="KW-0472">Membrane</keyword>
<evidence type="ECO:0000259" key="18">
    <source>
        <dbReference type="PROSITE" id="PS50215"/>
    </source>
</evidence>
<dbReference type="GO" id="GO:0006508">
    <property type="term" value="P:proteolysis"/>
    <property type="evidence" value="ECO:0007669"/>
    <property type="project" value="InterPro"/>
</dbReference>
<dbReference type="Pfam" id="PF04130">
    <property type="entry name" value="GCP_C_terminal"/>
    <property type="match status" value="2"/>
</dbReference>
<dbReference type="PROSITE" id="PS01186">
    <property type="entry name" value="EGF_2"/>
    <property type="match status" value="1"/>
</dbReference>
<evidence type="ECO:0000313" key="19">
    <source>
        <dbReference type="EMBL" id="RXM36876.1"/>
    </source>
</evidence>
<dbReference type="InterPro" id="IPR034027">
    <property type="entry name" value="Reprolysin_adamalysin"/>
</dbReference>
<dbReference type="Pfam" id="PF01421">
    <property type="entry name" value="Reprolysin"/>
    <property type="match status" value="1"/>
</dbReference>
<dbReference type="GO" id="GO:0022407">
    <property type="term" value="P:regulation of cell-cell adhesion"/>
    <property type="evidence" value="ECO:0007669"/>
    <property type="project" value="TreeGrafter"/>
</dbReference>
<dbReference type="Gene3D" id="4.10.70.10">
    <property type="entry name" value="Disintegrin domain"/>
    <property type="match status" value="1"/>
</dbReference>
<evidence type="ECO:0000256" key="3">
    <source>
        <dbReference type="ARBA" id="ARBA00010337"/>
    </source>
</evidence>
<feature type="domain" description="EGF-like" evidence="16">
    <location>
        <begin position="1368"/>
        <end position="1400"/>
    </location>
</feature>
<dbReference type="PANTHER" id="PTHR11905:SF20">
    <property type="entry name" value="DISINTEGRIN AND METALLOPROTEINASE DOMAIN-CONTAINING PROTEIN 8"/>
    <property type="match status" value="1"/>
</dbReference>
<dbReference type="Pfam" id="PF00200">
    <property type="entry name" value="Disintegrin"/>
    <property type="match status" value="1"/>
</dbReference>
<evidence type="ECO:0000259" key="16">
    <source>
        <dbReference type="PROSITE" id="PS50026"/>
    </source>
</evidence>
<proteinExistence type="inferred from homology"/>
<dbReference type="GO" id="GO:0051044">
    <property type="term" value="P:positive regulation of membrane protein ectodomain proteolysis"/>
    <property type="evidence" value="ECO:0007669"/>
    <property type="project" value="TreeGrafter"/>
</dbReference>
<keyword evidence="20" id="KW-1185">Reference proteome</keyword>
<dbReference type="PROSITE" id="PS50215">
    <property type="entry name" value="ADAM_MEPRO"/>
    <property type="match status" value="1"/>
</dbReference>
<keyword evidence="13" id="KW-0479">Metal-binding</keyword>
<evidence type="ECO:0000256" key="6">
    <source>
        <dbReference type="ARBA" id="ARBA00022701"/>
    </source>
</evidence>
<dbReference type="FunFam" id="4.10.70.10:FF:000001">
    <property type="entry name" value="Disintegrin and metalloproteinase domain-containing protein 22"/>
    <property type="match status" value="1"/>
</dbReference>
<dbReference type="PRINTS" id="PR00289">
    <property type="entry name" value="DISINTEGRIN"/>
</dbReference>
<evidence type="ECO:0000256" key="10">
    <source>
        <dbReference type="ARBA" id="ARBA00023212"/>
    </source>
</evidence>
<feature type="disulfide bond" evidence="12">
    <location>
        <begin position="1390"/>
        <end position="1399"/>
    </location>
</feature>
<evidence type="ECO:0000256" key="9">
    <source>
        <dbReference type="ARBA" id="ARBA00023157"/>
    </source>
</evidence>
<feature type="binding site" evidence="13">
    <location>
        <position position="1074"/>
    </location>
    <ligand>
        <name>Zn(2+)</name>
        <dbReference type="ChEBI" id="CHEBI:29105"/>
        <note>catalytic</note>
    </ligand>
</feature>
<dbReference type="EMBL" id="SCEB01214167">
    <property type="protein sequence ID" value="RXM36876.1"/>
    <property type="molecule type" value="Genomic_DNA"/>
</dbReference>
<dbReference type="PROSITE" id="PS50026">
    <property type="entry name" value="EGF_3"/>
    <property type="match status" value="1"/>
</dbReference>
<dbReference type="PROSITE" id="PS00427">
    <property type="entry name" value="DISINTEGRIN_1"/>
    <property type="match status" value="1"/>
</dbReference>
<keyword evidence="5 15" id="KW-0812">Transmembrane</keyword>
<keyword evidence="4" id="KW-0963">Cytoplasm</keyword>
<reference evidence="19 20" key="1">
    <citation type="submission" date="2019-01" db="EMBL/GenBank/DDBJ databases">
        <title>Draft Genome and Complete Hox-Cluster Characterization of the Sterlet Sturgeon (Acipenser ruthenus).</title>
        <authorList>
            <person name="Wei Q."/>
        </authorList>
    </citation>
    <scope>NUCLEOTIDE SEQUENCE [LARGE SCALE GENOMIC DNA]</scope>
    <source>
        <strain evidence="19">WHYD16114868_AA</strain>
        <tissue evidence="19">Blood</tissue>
    </source>
</reference>
<organism evidence="19 20">
    <name type="scientific">Acipenser ruthenus</name>
    <name type="common">Sterlet sturgeon</name>
    <dbReference type="NCBI Taxonomy" id="7906"/>
    <lineage>
        <taxon>Eukaryota</taxon>
        <taxon>Metazoa</taxon>
        <taxon>Chordata</taxon>
        <taxon>Craniata</taxon>
        <taxon>Vertebrata</taxon>
        <taxon>Euteleostomi</taxon>
        <taxon>Actinopterygii</taxon>
        <taxon>Chondrostei</taxon>
        <taxon>Acipenseriformes</taxon>
        <taxon>Acipenseridae</taxon>
        <taxon>Acipenser</taxon>
    </lineage>
</organism>
<feature type="disulfide bond" evidence="12">
    <location>
        <begin position="1372"/>
        <end position="1382"/>
    </location>
</feature>